<dbReference type="PROSITE" id="PS51038">
    <property type="entry name" value="BAH"/>
    <property type="match status" value="1"/>
</dbReference>
<dbReference type="GO" id="GO:0003682">
    <property type="term" value="F:chromatin binding"/>
    <property type="evidence" value="ECO:0007669"/>
    <property type="project" value="InterPro"/>
</dbReference>
<dbReference type="InterPro" id="IPR019786">
    <property type="entry name" value="Zinc_finger_PHD-type_CS"/>
</dbReference>
<evidence type="ECO:0000313" key="9">
    <source>
        <dbReference type="Proteomes" id="UP000631114"/>
    </source>
</evidence>
<feature type="region of interest" description="Disordered" evidence="5">
    <location>
        <begin position="237"/>
        <end position="259"/>
    </location>
</feature>
<dbReference type="Gene3D" id="2.30.30.490">
    <property type="match status" value="1"/>
</dbReference>
<evidence type="ECO:0000256" key="4">
    <source>
        <dbReference type="PROSITE-ProRule" id="PRU00146"/>
    </source>
</evidence>
<dbReference type="InterPro" id="IPR001025">
    <property type="entry name" value="BAH_dom"/>
</dbReference>
<dbReference type="EMBL" id="JADFTS010000002">
    <property type="protein sequence ID" value="KAF9619240.1"/>
    <property type="molecule type" value="Genomic_DNA"/>
</dbReference>
<dbReference type="PROSITE" id="PS01359">
    <property type="entry name" value="ZF_PHD_1"/>
    <property type="match status" value="1"/>
</dbReference>
<dbReference type="GO" id="GO:0008270">
    <property type="term" value="F:zinc ion binding"/>
    <property type="evidence" value="ECO:0007669"/>
    <property type="project" value="UniProtKB-KW"/>
</dbReference>
<dbReference type="Pfam" id="PF00628">
    <property type="entry name" value="PHD"/>
    <property type="match status" value="1"/>
</dbReference>
<dbReference type="InterPro" id="IPR043151">
    <property type="entry name" value="BAH_sf"/>
</dbReference>
<keyword evidence="2 4" id="KW-0863">Zinc-finger</keyword>
<gene>
    <name evidence="8" type="ORF">IFM89_005794</name>
</gene>
<evidence type="ECO:0000256" key="3">
    <source>
        <dbReference type="ARBA" id="ARBA00022833"/>
    </source>
</evidence>
<keyword evidence="1" id="KW-0479">Metal-binding</keyword>
<keyword evidence="9" id="KW-1185">Reference proteome</keyword>
<proteinExistence type="predicted"/>
<feature type="domain" description="PHD-type" evidence="6">
    <location>
        <begin position="140"/>
        <end position="191"/>
    </location>
</feature>
<comment type="caution">
    <text evidence="8">The sequence shown here is derived from an EMBL/GenBank/DDBJ whole genome shotgun (WGS) entry which is preliminary data.</text>
</comment>
<feature type="compositionally biased region" description="Basic and acidic residues" evidence="5">
    <location>
        <begin position="237"/>
        <end position="253"/>
    </location>
</feature>
<dbReference type="Gene3D" id="3.30.40.10">
    <property type="entry name" value="Zinc/RING finger domain, C3HC4 (zinc finger)"/>
    <property type="match status" value="1"/>
</dbReference>
<evidence type="ECO:0000259" key="6">
    <source>
        <dbReference type="PROSITE" id="PS50016"/>
    </source>
</evidence>
<evidence type="ECO:0000313" key="8">
    <source>
        <dbReference type="EMBL" id="KAF9619240.1"/>
    </source>
</evidence>
<reference evidence="8 9" key="1">
    <citation type="submission" date="2020-10" db="EMBL/GenBank/DDBJ databases">
        <title>The Coptis chinensis genome and diversification of protoberbering-type alkaloids.</title>
        <authorList>
            <person name="Wang B."/>
            <person name="Shu S."/>
            <person name="Song C."/>
            <person name="Liu Y."/>
        </authorList>
    </citation>
    <scope>NUCLEOTIDE SEQUENCE [LARGE SCALE GENOMIC DNA]</scope>
    <source>
        <strain evidence="8">HL-2020</strain>
        <tissue evidence="8">Leaf</tissue>
    </source>
</reference>
<dbReference type="PANTHER" id="PTHR46364">
    <property type="entry name" value="OS08G0421900 PROTEIN"/>
    <property type="match status" value="1"/>
</dbReference>
<organism evidence="8 9">
    <name type="scientific">Coptis chinensis</name>
    <dbReference type="NCBI Taxonomy" id="261450"/>
    <lineage>
        <taxon>Eukaryota</taxon>
        <taxon>Viridiplantae</taxon>
        <taxon>Streptophyta</taxon>
        <taxon>Embryophyta</taxon>
        <taxon>Tracheophyta</taxon>
        <taxon>Spermatophyta</taxon>
        <taxon>Magnoliopsida</taxon>
        <taxon>Ranunculales</taxon>
        <taxon>Ranunculaceae</taxon>
        <taxon>Coptidoideae</taxon>
        <taxon>Coptis</taxon>
    </lineage>
</organism>
<dbReference type="CDD" id="cd04714">
    <property type="entry name" value="BAH_BAHCC1"/>
    <property type="match status" value="1"/>
</dbReference>
<name>A0A835M4U8_9MAGN</name>
<sequence length="259" mass="29780">MGMARPRLPPKSLDSYTVKSINKTITVGDCVLMRPAENSKLPYVAKIEKIETDTRNQVKVHVRWYYRPEESIGGRRPFHGSKELFLSDHLDIQSADTIEGICVVHSFKSYIKLDAIGTEDYFSRFEYNSITGAFNPDRVAVFCKCEMPYNPDDLMVQCEDCEDWFHPDCIQMKVEELKMLDRFICHVCSDEKKVNHATSTDADTKVHPFLCSDEKKINHAASTSPDTKVHPFICSDEKKPIRAAPRKADTKVDTKRRRR</sequence>
<dbReference type="SUPFAM" id="SSF57903">
    <property type="entry name" value="FYVE/PHD zinc finger"/>
    <property type="match status" value="1"/>
</dbReference>
<accession>A0A835M4U8</accession>
<evidence type="ECO:0000256" key="2">
    <source>
        <dbReference type="ARBA" id="ARBA00022771"/>
    </source>
</evidence>
<dbReference type="OrthoDB" id="436852at2759"/>
<dbReference type="InterPro" id="IPR011011">
    <property type="entry name" value="Znf_FYVE_PHD"/>
</dbReference>
<dbReference type="InterPro" id="IPR019787">
    <property type="entry name" value="Znf_PHD-finger"/>
</dbReference>
<dbReference type="InterPro" id="IPR001965">
    <property type="entry name" value="Znf_PHD"/>
</dbReference>
<dbReference type="InterPro" id="IPR013083">
    <property type="entry name" value="Znf_RING/FYVE/PHD"/>
</dbReference>
<dbReference type="AlphaFoldDB" id="A0A835M4U8"/>
<feature type="domain" description="BAH" evidence="7">
    <location>
        <begin position="23"/>
        <end position="138"/>
    </location>
</feature>
<keyword evidence="3" id="KW-0862">Zinc</keyword>
<protein>
    <submittedName>
        <fullName evidence="8">Uncharacterized protein</fullName>
    </submittedName>
</protein>
<evidence type="ECO:0000256" key="1">
    <source>
        <dbReference type="ARBA" id="ARBA00022723"/>
    </source>
</evidence>
<evidence type="ECO:0000259" key="7">
    <source>
        <dbReference type="PROSITE" id="PS51038"/>
    </source>
</evidence>
<dbReference type="PROSITE" id="PS50016">
    <property type="entry name" value="ZF_PHD_2"/>
    <property type="match status" value="1"/>
</dbReference>
<dbReference type="Proteomes" id="UP000631114">
    <property type="component" value="Unassembled WGS sequence"/>
</dbReference>
<dbReference type="Pfam" id="PF01426">
    <property type="entry name" value="BAH"/>
    <property type="match status" value="1"/>
</dbReference>
<dbReference type="SMART" id="SM00249">
    <property type="entry name" value="PHD"/>
    <property type="match status" value="1"/>
</dbReference>
<dbReference type="SMART" id="SM00439">
    <property type="entry name" value="BAH"/>
    <property type="match status" value="1"/>
</dbReference>
<evidence type="ECO:0000256" key="5">
    <source>
        <dbReference type="SAM" id="MobiDB-lite"/>
    </source>
</evidence>